<dbReference type="Proteomes" id="UP000074247">
    <property type="component" value="Unassembled WGS sequence"/>
</dbReference>
<dbReference type="GO" id="GO:0017111">
    <property type="term" value="F:ribonucleoside triphosphate phosphatase activity"/>
    <property type="evidence" value="ECO:0007669"/>
    <property type="project" value="UniProtKB-EC"/>
</dbReference>
<keyword evidence="2" id="KW-0067">ATP-binding</keyword>
<name>A0A139Y8L9_TOXGO</name>
<keyword evidence="2" id="KW-0378">Hydrolase</keyword>
<dbReference type="VEuPathDB" id="ToxoDB:TGARI_312280B"/>
<accession>A0A139Y8L9</accession>
<protein>
    <submittedName>
        <fullName evidence="2">Putative pre-mRNA-splicing factor ATP-dependent RNA helicase</fullName>
        <ecNumber evidence="2">3.6.1.15</ecNumber>
    </submittedName>
</protein>
<feature type="non-terminal residue" evidence="2">
    <location>
        <position position="110"/>
    </location>
</feature>
<organism evidence="2 3">
    <name type="scientific">Toxoplasma gondii ARI</name>
    <dbReference type="NCBI Taxonomy" id="1074872"/>
    <lineage>
        <taxon>Eukaryota</taxon>
        <taxon>Sar</taxon>
        <taxon>Alveolata</taxon>
        <taxon>Apicomplexa</taxon>
        <taxon>Conoidasida</taxon>
        <taxon>Coccidia</taxon>
        <taxon>Eucoccidiorida</taxon>
        <taxon>Eimeriorina</taxon>
        <taxon>Sarcocystidae</taxon>
        <taxon>Toxoplasma</taxon>
    </lineage>
</organism>
<feature type="non-terminal residue" evidence="2">
    <location>
        <position position="1"/>
    </location>
</feature>
<comment type="caution">
    <text evidence="2">The sequence shown here is derived from an EMBL/GenBank/DDBJ whole genome shotgun (WGS) entry which is preliminary data.</text>
</comment>
<keyword evidence="2" id="KW-0547">Nucleotide-binding</keyword>
<evidence type="ECO:0000313" key="3">
    <source>
        <dbReference type="Proteomes" id="UP000074247"/>
    </source>
</evidence>
<feature type="region of interest" description="Disordered" evidence="1">
    <location>
        <begin position="62"/>
        <end position="110"/>
    </location>
</feature>
<dbReference type="GO" id="GO:0004386">
    <property type="term" value="F:helicase activity"/>
    <property type="evidence" value="ECO:0007669"/>
    <property type="project" value="UniProtKB-KW"/>
</dbReference>
<gene>
    <name evidence="2" type="ORF">TGARI_312280B</name>
</gene>
<sequence length="110" mass="12833">ENDADDAVSRGRRPRTSRNDDRMHTAASSRCDLGCEACGGRVRLSSWTGSWIQHSFRGLHKSRHNHQIHDRRHAPQRGSRRRLAQTLLRRHARRSSRKNNQHRCPLRPSQ</sequence>
<evidence type="ECO:0000313" key="2">
    <source>
        <dbReference type="EMBL" id="KYF48107.1"/>
    </source>
</evidence>
<evidence type="ECO:0000256" key="1">
    <source>
        <dbReference type="SAM" id="MobiDB-lite"/>
    </source>
</evidence>
<feature type="region of interest" description="Disordered" evidence="1">
    <location>
        <begin position="1"/>
        <end position="26"/>
    </location>
</feature>
<dbReference type="EMBL" id="AGQS02003584">
    <property type="protein sequence ID" value="KYF48107.1"/>
    <property type="molecule type" value="Genomic_DNA"/>
</dbReference>
<dbReference type="EC" id="3.6.1.15" evidence="2"/>
<proteinExistence type="predicted"/>
<dbReference type="AlphaFoldDB" id="A0A139Y8L9"/>
<reference evidence="2 3" key="1">
    <citation type="journal article" date="2016" name="Nat. Commun.">
        <title>Local admixture of amplified and diversified secreted pathogenesis determinants shapes mosaic Toxoplasma gondii genomes.</title>
        <authorList>
            <person name="Lorenzi H."/>
            <person name="Khan A."/>
            <person name="Behnke M.S."/>
            <person name="Namasivayam S."/>
            <person name="Swapna L.S."/>
            <person name="Hadjithomas M."/>
            <person name="Karamycheva S."/>
            <person name="Pinney D."/>
            <person name="Brunk B.P."/>
            <person name="Ajioka J.W."/>
            <person name="Ajzenberg D."/>
            <person name="Boothroyd J.C."/>
            <person name="Boyle J.P."/>
            <person name="Darde M.L."/>
            <person name="Diaz-Miranda M.A."/>
            <person name="Dubey J.P."/>
            <person name="Fritz H.M."/>
            <person name="Gennari S.M."/>
            <person name="Gregory B.D."/>
            <person name="Kim K."/>
            <person name="Saeij J.P."/>
            <person name="Su C."/>
            <person name="White M.W."/>
            <person name="Zhu X.Q."/>
            <person name="Howe D.K."/>
            <person name="Rosenthal B.M."/>
            <person name="Grigg M.E."/>
            <person name="Parkinson J."/>
            <person name="Liu L."/>
            <person name="Kissinger J.C."/>
            <person name="Roos D.S."/>
            <person name="Sibley L.D."/>
        </authorList>
    </citation>
    <scope>NUCLEOTIDE SEQUENCE [LARGE SCALE GENOMIC DNA]</scope>
    <source>
        <strain evidence="2 3">ARI</strain>
    </source>
</reference>
<keyword evidence="2" id="KW-0347">Helicase</keyword>